<comment type="caution">
    <text evidence="2">The sequence shown here is derived from an EMBL/GenBank/DDBJ whole genome shotgun (WGS) entry which is preliminary data.</text>
</comment>
<evidence type="ECO:0000256" key="1">
    <source>
        <dbReference type="SAM" id="Phobius"/>
    </source>
</evidence>
<accession>A0ABW5P031</accession>
<dbReference type="Proteomes" id="UP001597480">
    <property type="component" value="Unassembled WGS sequence"/>
</dbReference>
<gene>
    <name evidence="2" type="ORF">ACFSR3_15590</name>
</gene>
<name>A0ABW5P031_9FLAO</name>
<feature type="transmembrane region" description="Helical" evidence="1">
    <location>
        <begin position="36"/>
        <end position="54"/>
    </location>
</feature>
<dbReference type="EMBL" id="JBHUMD010000029">
    <property type="protein sequence ID" value="MFD2603487.1"/>
    <property type="molecule type" value="Genomic_DNA"/>
</dbReference>
<protein>
    <submittedName>
        <fullName evidence="2">DUF2809 domain-containing protein</fullName>
    </submittedName>
</protein>
<proteinExistence type="predicted"/>
<keyword evidence="3" id="KW-1185">Reference proteome</keyword>
<dbReference type="RefSeq" id="WP_379822292.1">
    <property type="nucleotide sequence ID" value="NZ_JBHUMD010000029.1"/>
</dbReference>
<feature type="transmembrane region" description="Helical" evidence="1">
    <location>
        <begin position="7"/>
        <end position="24"/>
    </location>
</feature>
<sequence>MKNKRIVFLIVSFITIVTGLFIRLKKHWFPDIVNLYLGDILYAFMMFYIVSFCVPHKNIKARAVTALLICYCIETLQLYQADWITAVRQTIPGRLVLGSGFLWSDILAYSIGITAAFLFEKFMFFKGRPEDKNIS</sequence>
<reference evidence="3" key="1">
    <citation type="journal article" date="2019" name="Int. J. Syst. Evol. Microbiol.">
        <title>The Global Catalogue of Microorganisms (GCM) 10K type strain sequencing project: providing services to taxonomists for standard genome sequencing and annotation.</title>
        <authorList>
            <consortium name="The Broad Institute Genomics Platform"/>
            <consortium name="The Broad Institute Genome Sequencing Center for Infectious Disease"/>
            <person name="Wu L."/>
            <person name="Ma J."/>
        </authorList>
    </citation>
    <scope>NUCLEOTIDE SEQUENCE [LARGE SCALE GENOMIC DNA]</scope>
    <source>
        <strain evidence="3">KCTC 42107</strain>
    </source>
</reference>
<organism evidence="2 3">
    <name type="scientific">Flavobacterium suzhouense</name>
    <dbReference type="NCBI Taxonomy" id="1529638"/>
    <lineage>
        <taxon>Bacteria</taxon>
        <taxon>Pseudomonadati</taxon>
        <taxon>Bacteroidota</taxon>
        <taxon>Flavobacteriia</taxon>
        <taxon>Flavobacteriales</taxon>
        <taxon>Flavobacteriaceae</taxon>
        <taxon>Flavobacterium</taxon>
    </lineage>
</organism>
<keyword evidence="1" id="KW-0472">Membrane</keyword>
<keyword evidence="1" id="KW-1133">Transmembrane helix</keyword>
<dbReference type="Pfam" id="PF10990">
    <property type="entry name" value="DUF2809"/>
    <property type="match status" value="1"/>
</dbReference>
<evidence type="ECO:0000313" key="2">
    <source>
        <dbReference type="EMBL" id="MFD2603487.1"/>
    </source>
</evidence>
<feature type="transmembrane region" description="Helical" evidence="1">
    <location>
        <begin position="100"/>
        <end position="119"/>
    </location>
</feature>
<evidence type="ECO:0000313" key="3">
    <source>
        <dbReference type="Proteomes" id="UP001597480"/>
    </source>
</evidence>
<keyword evidence="1" id="KW-0812">Transmembrane</keyword>
<dbReference type="InterPro" id="IPR021257">
    <property type="entry name" value="DUF2809"/>
</dbReference>